<dbReference type="EnsemblPlants" id="Solyc01g097900.1.1">
    <property type="protein sequence ID" value="Solyc01g097900.1.1"/>
    <property type="gene ID" value="Solyc01g097900.1"/>
</dbReference>
<evidence type="ECO:0000313" key="1">
    <source>
        <dbReference type="EnsemblPlants" id="Solyc01g097900.1.1"/>
    </source>
</evidence>
<dbReference type="Gramene" id="Solyc01g097900.1.1">
    <property type="protein sequence ID" value="Solyc01g097900.1.1"/>
    <property type="gene ID" value="Solyc01g097900.1"/>
</dbReference>
<organism evidence="1">
    <name type="scientific">Solanum lycopersicum</name>
    <name type="common">Tomato</name>
    <name type="synonym">Lycopersicon esculentum</name>
    <dbReference type="NCBI Taxonomy" id="4081"/>
    <lineage>
        <taxon>Eukaryota</taxon>
        <taxon>Viridiplantae</taxon>
        <taxon>Streptophyta</taxon>
        <taxon>Embryophyta</taxon>
        <taxon>Tracheophyta</taxon>
        <taxon>Spermatophyta</taxon>
        <taxon>Magnoliopsida</taxon>
        <taxon>eudicotyledons</taxon>
        <taxon>Gunneridae</taxon>
        <taxon>Pentapetalae</taxon>
        <taxon>asterids</taxon>
        <taxon>lamiids</taxon>
        <taxon>Solanales</taxon>
        <taxon>Solanaceae</taxon>
        <taxon>Solanoideae</taxon>
        <taxon>Solaneae</taxon>
        <taxon>Solanum</taxon>
        <taxon>Solanum subgen. Lycopersicon</taxon>
    </lineage>
</organism>
<dbReference type="InParanoid" id="K4B0H7"/>
<dbReference type="Proteomes" id="UP000004994">
    <property type="component" value="Chromosome 1"/>
</dbReference>
<protein>
    <submittedName>
        <fullName evidence="1">Uncharacterized protein</fullName>
    </submittedName>
</protein>
<reference evidence="1" key="2">
    <citation type="submission" date="2015-06" db="UniProtKB">
        <authorList>
            <consortium name="EnsemblPlants"/>
        </authorList>
    </citation>
    <scope>IDENTIFICATION</scope>
    <source>
        <strain evidence="1">cv. Heinz 1706</strain>
    </source>
</reference>
<dbReference type="AlphaFoldDB" id="K4B0H7"/>
<name>K4B0H7_SOLLC</name>
<reference evidence="1" key="1">
    <citation type="journal article" date="2012" name="Nature">
        <title>The tomato genome sequence provides insights into fleshy fruit evolution.</title>
        <authorList>
            <consortium name="Tomato Genome Consortium"/>
        </authorList>
    </citation>
    <scope>NUCLEOTIDE SEQUENCE [LARGE SCALE GENOMIC DNA]</scope>
    <source>
        <strain evidence="1">cv. Heinz 1706</strain>
    </source>
</reference>
<keyword evidence="2" id="KW-1185">Reference proteome</keyword>
<evidence type="ECO:0000313" key="2">
    <source>
        <dbReference type="Proteomes" id="UP000004994"/>
    </source>
</evidence>
<proteinExistence type="predicted"/>
<accession>K4B0H7</accession>
<sequence length="115" mass="12913">MIYVWFVRKMKMIHHWSGRISGGGTGNRYGHLTGNGGRRLRVFITFHVHVNLIIEVVSVVGRRKTRILVTIHNNDNLDYDVDIDVEGDDNSNFSLSIVDKVTIAVASVSTGILHL</sequence>
<dbReference type="HOGENOM" id="CLU_2113173_0_0_1"/>
<dbReference type="PaxDb" id="4081-Solyc01g097900.1.1"/>